<comment type="caution">
    <text evidence="1">The sequence shown here is derived from an EMBL/GenBank/DDBJ whole genome shotgun (WGS) entry which is preliminary data.</text>
</comment>
<name>A0A1J9PRJ4_9EURO</name>
<accession>A0A1J9PRJ4</accession>
<organism evidence="1 2">
    <name type="scientific">Emergomyces pasteurianus Ep9510</name>
    <dbReference type="NCBI Taxonomy" id="1447872"/>
    <lineage>
        <taxon>Eukaryota</taxon>
        <taxon>Fungi</taxon>
        <taxon>Dikarya</taxon>
        <taxon>Ascomycota</taxon>
        <taxon>Pezizomycotina</taxon>
        <taxon>Eurotiomycetes</taxon>
        <taxon>Eurotiomycetidae</taxon>
        <taxon>Onygenales</taxon>
        <taxon>Ajellomycetaceae</taxon>
        <taxon>Emergomyces</taxon>
    </lineage>
</organism>
<sequence length="119" mass="13716">MPYMGHQCNYFKAAPDRDRLLGQLDALSVAIVVSATMEGADSNQCIYCFIRECQKRPSHQILPSWERPMSMATWVCYSKYADWMTTLLLKKVFGFLKMHRVFRVTTDGLGQLNYTIPLV</sequence>
<dbReference type="AlphaFoldDB" id="A0A1J9PRJ4"/>
<evidence type="ECO:0000313" key="2">
    <source>
        <dbReference type="Proteomes" id="UP000182235"/>
    </source>
</evidence>
<proteinExistence type="predicted"/>
<keyword evidence="2" id="KW-1185">Reference proteome</keyword>
<evidence type="ECO:0000313" key="1">
    <source>
        <dbReference type="EMBL" id="OJD19064.1"/>
    </source>
</evidence>
<dbReference type="EMBL" id="LGRN01000018">
    <property type="protein sequence ID" value="OJD19064.1"/>
    <property type="molecule type" value="Genomic_DNA"/>
</dbReference>
<dbReference type="VEuPathDB" id="FungiDB:AJ78_00936"/>
<protein>
    <submittedName>
        <fullName evidence="1">Uncharacterized protein</fullName>
    </submittedName>
</protein>
<gene>
    <name evidence="1" type="ORF">AJ78_00936</name>
</gene>
<dbReference type="Proteomes" id="UP000182235">
    <property type="component" value="Unassembled WGS sequence"/>
</dbReference>
<reference evidence="1 2" key="1">
    <citation type="submission" date="2015-07" db="EMBL/GenBank/DDBJ databases">
        <title>Emmonsia species relationships and genome sequence.</title>
        <authorList>
            <consortium name="The Broad Institute Genomics Platform"/>
            <person name="Cuomo C.A."/>
            <person name="Munoz J.F."/>
            <person name="Imamovic A."/>
            <person name="Priest M.E."/>
            <person name="Young S."/>
            <person name="Clay O.K."/>
            <person name="McEwen J.G."/>
        </authorList>
    </citation>
    <scope>NUCLEOTIDE SEQUENCE [LARGE SCALE GENOMIC DNA]</scope>
    <source>
        <strain evidence="1 2">UAMH 9510</strain>
    </source>
</reference>